<sequence>MTREFDVVLVGGCGHVGLPLGVALSSKKLRVALYDISSESVAAVNSGRAPFFEPGLDPMLREVLSESLIVATEDPTVVSRSSSVIVIIGTPVDEHQNPESHKVLDAVQDLVGRMTNDQHLMQYHISGYNGFN</sequence>
<dbReference type="Gene3D" id="3.40.50.720">
    <property type="entry name" value="NAD(P)-binding Rossmann-like Domain"/>
    <property type="match status" value="1"/>
</dbReference>
<dbReference type="RefSeq" id="WP_072792734.1">
    <property type="nucleotide sequence ID" value="NZ_FQUL01000071.1"/>
</dbReference>
<dbReference type="InterPro" id="IPR001732">
    <property type="entry name" value="UDP-Glc/GDP-Man_DH_N"/>
</dbReference>
<dbReference type="Proteomes" id="UP000184295">
    <property type="component" value="Unassembled WGS sequence"/>
</dbReference>
<evidence type="ECO:0000313" key="2">
    <source>
        <dbReference type="EMBL" id="SHF05264.1"/>
    </source>
</evidence>
<dbReference type="STRING" id="1121881.SAMN02745225_02342"/>
<dbReference type="Pfam" id="PF03721">
    <property type="entry name" value="UDPG_MGDP_dh_N"/>
    <property type="match status" value="1"/>
</dbReference>
<dbReference type="EMBL" id="FQUL01000071">
    <property type="protein sequence ID" value="SHF05264.1"/>
    <property type="molecule type" value="Genomic_DNA"/>
</dbReference>
<dbReference type="GO" id="GO:0016616">
    <property type="term" value="F:oxidoreductase activity, acting on the CH-OH group of donors, NAD or NADP as acceptor"/>
    <property type="evidence" value="ECO:0007669"/>
    <property type="project" value="InterPro"/>
</dbReference>
<dbReference type="SUPFAM" id="SSF51735">
    <property type="entry name" value="NAD(P)-binding Rossmann-fold domains"/>
    <property type="match status" value="1"/>
</dbReference>
<evidence type="ECO:0000313" key="3">
    <source>
        <dbReference type="Proteomes" id="UP000184295"/>
    </source>
</evidence>
<dbReference type="PANTHER" id="PTHR43750">
    <property type="entry name" value="UDP-GLUCOSE 6-DEHYDROGENASE TUAD"/>
    <property type="match status" value="1"/>
</dbReference>
<reference evidence="3" key="1">
    <citation type="submission" date="2016-11" db="EMBL/GenBank/DDBJ databases">
        <authorList>
            <person name="Varghese N."/>
            <person name="Submissions S."/>
        </authorList>
    </citation>
    <scope>NUCLEOTIDE SEQUENCE [LARGE SCALE GENOMIC DNA]</scope>
    <source>
        <strain evidence="3">DSM 19514</strain>
    </source>
</reference>
<dbReference type="InterPro" id="IPR036291">
    <property type="entry name" value="NAD(P)-bd_dom_sf"/>
</dbReference>
<protein>
    <submittedName>
        <fullName evidence="2">UDP-glucose/GDP-mannose dehydrogenase family, NAD binding domain</fullName>
    </submittedName>
</protein>
<organism evidence="2 3">
    <name type="scientific">Ferrithrix thermotolerans DSM 19514</name>
    <dbReference type="NCBI Taxonomy" id="1121881"/>
    <lineage>
        <taxon>Bacteria</taxon>
        <taxon>Bacillati</taxon>
        <taxon>Actinomycetota</taxon>
        <taxon>Acidimicrobiia</taxon>
        <taxon>Acidimicrobiales</taxon>
        <taxon>Acidimicrobiaceae</taxon>
        <taxon>Ferrithrix</taxon>
    </lineage>
</organism>
<dbReference type="GO" id="GO:0051287">
    <property type="term" value="F:NAD binding"/>
    <property type="evidence" value="ECO:0007669"/>
    <property type="project" value="InterPro"/>
</dbReference>
<evidence type="ECO:0000259" key="1">
    <source>
        <dbReference type="Pfam" id="PF03721"/>
    </source>
</evidence>
<dbReference type="AlphaFoldDB" id="A0A1M4YHF7"/>
<gene>
    <name evidence="2" type="ORF">SAMN02745225_02342</name>
</gene>
<accession>A0A1M4YHF7</accession>
<proteinExistence type="predicted"/>
<dbReference type="PANTHER" id="PTHR43750:SF3">
    <property type="entry name" value="UDP-GLUCOSE 6-DEHYDROGENASE TUAD"/>
    <property type="match status" value="1"/>
</dbReference>
<feature type="domain" description="UDP-glucose/GDP-mannose dehydrogenase N-terminal" evidence="1">
    <location>
        <begin position="9"/>
        <end position="116"/>
    </location>
</feature>
<name>A0A1M4YHF7_9ACTN</name>
<keyword evidence="3" id="KW-1185">Reference proteome</keyword>